<keyword evidence="1" id="KW-1133">Transmembrane helix</keyword>
<protein>
    <recommendedName>
        <fullName evidence="4">Secreted protein</fullName>
    </recommendedName>
</protein>
<evidence type="ECO:0008006" key="4">
    <source>
        <dbReference type="Google" id="ProtNLM"/>
    </source>
</evidence>
<evidence type="ECO:0000313" key="3">
    <source>
        <dbReference type="Proteomes" id="UP001159363"/>
    </source>
</evidence>
<gene>
    <name evidence="2" type="ORF">PR048_004895</name>
</gene>
<proteinExistence type="predicted"/>
<keyword evidence="3" id="KW-1185">Reference proteome</keyword>
<dbReference type="Proteomes" id="UP001159363">
    <property type="component" value="Chromosome 2"/>
</dbReference>
<dbReference type="EMBL" id="JARBHB010000002">
    <property type="protein sequence ID" value="KAJ8892315.1"/>
    <property type="molecule type" value="Genomic_DNA"/>
</dbReference>
<name>A0ABQ9I7U5_9NEOP</name>
<comment type="caution">
    <text evidence="2">The sequence shown here is derived from an EMBL/GenBank/DDBJ whole genome shotgun (WGS) entry which is preliminary data.</text>
</comment>
<organism evidence="2 3">
    <name type="scientific">Dryococelus australis</name>
    <dbReference type="NCBI Taxonomy" id="614101"/>
    <lineage>
        <taxon>Eukaryota</taxon>
        <taxon>Metazoa</taxon>
        <taxon>Ecdysozoa</taxon>
        <taxon>Arthropoda</taxon>
        <taxon>Hexapoda</taxon>
        <taxon>Insecta</taxon>
        <taxon>Pterygota</taxon>
        <taxon>Neoptera</taxon>
        <taxon>Polyneoptera</taxon>
        <taxon>Phasmatodea</taxon>
        <taxon>Verophasmatodea</taxon>
        <taxon>Anareolatae</taxon>
        <taxon>Phasmatidae</taxon>
        <taxon>Eurycanthinae</taxon>
        <taxon>Dryococelus</taxon>
    </lineage>
</organism>
<sequence>MLLQPYRAIIILMTVAYLHNFLRRNHTSRNLYTLPGTFDHEDDEGEFVKGTWRSENNYDMQSLLPIKVVPRRPTQKATDVLNTVRLVRAHSRTGIHWANHTAHEQNEPSAHERMLKRVPTLRRTTVARSRAEYRTMKYPSAQVRPENLRVTGHKLILSR</sequence>
<accession>A0ABQ9I7U5</accession>
<evidence type="ECO:0000256" key="1">
    <source>
        <dbReference type="SAM" id="Phobius"/>
    </source>
</evidence>
<keyword evidence="1" id="KW-0472">Membrane</keyword>
<evidence type="ECO:0000313" key="2">
    <source>
        <dbReference type="EMBL" id="KAJ8892315.1"/>
    </source>
</evidence>
<reference evidence="2 3" key="1">
    <citation type="submission" date="2023-02" db="EMBL/GenBank/DDBJ databases">
        <title>LHISI_Scaffold_Assembly.</title>
        <authorList>
            <person name="Stuart O.P."/>
            <person name="Cleave R."/>
            <person name="Magrath M.J.L."/>
            <person name="Mikheyev A.S."/>
        </authorList>
    </citation>
    <scope>NUCLEOTIDE SEQUENCE [LARGE SCALE GENOMIC DNA]</scope>
    <source>
        <strain evidence="2">Daus_M_001</strain>
        <tissue evidence="2">Leg muscle</tissue>
    </source>
</reference>
<feature type="transmembrane region" description="Helical" evidence="1">
    <location>
        <begin position="6"/>
        <end position="22"/>
    </location>
</feature>
<keyword evidence="1" id="KW-0812">Transmembrane</keyword>